<accession>A0A0F9RQ00</accession>
<name>A0A0F9RQ00_9ZZZZ</name>
<dbReference type="InterPro" id="IPR021255">
    <property type="entry name" value="DUF2807"/>
</dbReference>
<dbReference type="EMBL" id="LAZR01003342">
    <property type="protein sequence ID" value="KKN19373.1"/>
    <property type="molecule type" value="Genomic_DNA"/>
</dbReference>
<comment type="caution">
    <text evidence="2">The sequence shown here is derived from an EMBL/GenBank/DDBJ whole genome shotgun (WGS) entry which is preliminary data.</text>
</comment>
<dbReference type="Pfam" id="PF10988">
    <property type="entry name" value="DUF2807"/>
    <property type="match status" value="1"/>
</dbReference>
<protein>
    <recommendedName>
        <fullName evidence="1">Putative auto-transporter adhesin head GIN domain-containing protein</fullName>
    </recommendedName>
</protein>
<sequence>MGDSRHYYVYAVGDFLKRIFPFFAVVHHERLKHKKQRNSATFGDFRSTKISYILGPAICIISLVLCSSCSSESAPDCLQDSGKLIREEIALPSFTKITVFENITMVLKQGDVQKIEIATGEYLRDEVSATVDGDRLLLRDTNDCNYFREYGLTTVYVTSPDINEIRSSTGWPVKSDGILAYDSLTLLSESFNNPESETTDGEFDLEVGTQMLSVVSNGIAYFRLTGNTEVLNLSIPAGDSRIEAQNLTAQSVTFNHRGSNDIVVNPQVAISGSIRATGDVISVNRPENIAVEELYKGRLLFQ</sequence>
<dbReference type="AlphaFoldDB" id="A0A0F9RQ00"/>
<proteinExistence type="predicted"/>
<reference evidence="2" key="1">
    <citation type="journal article" date="2015" name="Nature">
        <title>Complex archaea that bridge the gap between prokaryotes and eukaryotes.</title>
        <authorList>
            <person name="Spang A."/>
            <person name="Saw J.H."/>
            <person name="Jorgensen S.L."/>
            <person name="Zaremba-Niedzwiedzka K."/>
            <person name="Martijn J."/>
            <person name="Lind A.E."/>
            <person name="van Eijk R."/>
            <person name="Schleper C."/>
            <person name="Guy L."/>
            <person name="Ettema T.J."/>
        </authorList>
    </citation>
    <scope>NUCLEOTIDE SEQUENCE</scope>
</reference>
<gene>
    <name evidence="2" type="ORF">LCGC14_0946390</name>
</gene>
<evidence type="ECO:0000313" key="2">
    <source>
        <dbReference type="EMBL" id="KKN19373.1"/>
    </source>
</evidence>
<organism evidence="2">
    <name type="scientific">marine sediment metagenome</name>
    <dbReference type="NCBI Taxonomy" id="412755"/>
    <lineage>
        <taxon>unclassified sequences</taxon>
        <taxon>metagenomes</taxon>
        <taxon>ecological metagenomes</taxon>
    </lineage>
</organism>
<dbReference type="Gene3D" id="2.160.20.120">
    <property type="match status" value="1"/>
</dbReference>
<feature type="domain" description="Putative auto-transporter adhesin head GIN" evidence="1">
    <location>
        <begin position="94"/>
        <end position="286"/>
    </location>
</feature>
<evidence type="ECO:0000259" key="1">
    <source>
        <dbReference type="Pfam" id="PF10988"/>
    </source>
</evidence>